<dbReference type="AlphaFoldDB" id="A0A4S8LVQ6"/>
<dbReference type="Proteomes" id="UP000297245">
    <property type="component" value="Unassembled WGS sequence"/>
</dbReference>
<dbReference type="OrthoDB" id="3249498at2759"/>
<accession>A0A4S8LVQ6</accession>
<evidence type="ECO:0000313" key="1">
    <source>
        <dbReference type="EMBL" id="THU93148.1"/>
    </source>
</evidence>
<reference evidence="1 2" key="1">
    <citation type="journal article" date="2019" name="Nat. Ecol. Evol.">
        <title>Megaphylogeny resolves global patterns of mushroom evolution.</title>
        <authorList>
            <person name="Varga T."/>
            <person name="Krizsan K."/>
            <person name="Foldi C."/>
            <person name="Dima B."/>
            <person name="Sanchez-Garcia M."/>
            <person name="Sanchez-Ramirez S."/>
            <person name="Szollosi G.J."/>
            <person name="Szarkandi J.G."/>
            <person name="Papp V."/>
            <person name="Albert L."/>
            <person name="Andreopoulos W."/>
            <person name="Angelini C."/>
            <person name="Antonin V."/>
            <person name="Barry K.W."/>
            <person name="Bougher N.L."/>
            <person name="Buchanan P."/>
            <person name="Buyck B."/>
            <person name="Bense V."/>
            <person name="Catcheside P."/>
            <person name="Chovatia M."/>
            <person name="Cooper J."/>
            <person name="Damon W."/>
            <person name="Desjardin D."/>
            <person name="Finy P."/>
            <person name="Geml J."/>
            <person name="Haridas S."/>
            <person name="Hughes K."/>
            <person name="Justo A."/>
            <person name="Karasinski D."/>
            <person name="Kautmanova I."/>
            <person name="Kiss B."/>
            <person name="Kocsube S."/>
            <person name="Kotiranta H."/>
            <person name="LaButti K.M."/>
            <person name="Lechner B.E."/>
            <person name="Liimatainen K."/>
            <person name="Lipzen A."/>
            <person name="Lukacs Z."/>
            <person name="Mihaltcheva S."/>
            <person name="Morgado L.N."/>
            <person name="Niskanen T."/>
            <person name="Noordeloos M.E."/>
            <person name="Ohm R.A."/>
            <person name="Ortiz-Santana B."/>
            <person name="Ovrebo C."/>
            <person name="Racz N."/>
            <person name="Riley R."/>
            <person name="Savchenko A."/>
            <person name="Shiryaev A."/>
            <person name="Soop K."/>
            <person name="Spirin V."/>
            <person name="Szebenyi C."/>
            <person name="Tomsovsky M."/>
            <person name="Tulloss R.E."/>
            <person name="Uehling J."/>
            <person name="Grigoriev I.V."/>
            <person name="Vagvolgyi C."/>
            <person name="Papp T."/>
            <person name="Martin F.M."/>
            <person name="Miettinen O."/>
            <person name="Hibbett D.S."/>
            <person name="Nagy L.G."/>
        </authorList>
    </citation>
    <scope>NUCLEOTIDE SEQUENCE [LARGE SCALE GENOMIC DNA]</scope>
    <source>
        <strain evidence="1 2">CBS 962.96</strain>
    </source>
</reference>
<sequence length="72" mass="7844">VDAIKGSISLPAKSIQALVSNINPLSTPNCKPALSVWQTLISSLNWFLNVLPWTCLGLAKMYGKTSGKTHYR</sequence>
<keyword evidence="2" id="KW-1185">Reference proteome</keyword>
<proteinExistence type="predicted"/>
<name>A0A4S8LVQ6_DENBC</name>
<evidence type="ECO:0000313" key="2">
    <source>
        <dbReference type="Proteomes" id="UP000297245"/>
    </source>
</evidence>
<gene>
    <name evidence="1" type="ORF">K435DRAFT_670715</name>
</gene>
<dbReference type="EMBL" id="ML179257">
    <property type="protein sequence ID" value="THU93148.1"/>
    <property type="molecule type" value="Genomic_DNA"/>
</dbReference>
<feature type="non-terminal residue" evidence="1">
    <location>
        <position position="1"/>
    </location>
</feature>
<protein>
    <submittedName>
        <fullName evidence="1">Uncharacterized protein</fullName>
    </submittedName>
</protein>
<organism evidence="1 2">
    <name type="scientific">Dendrothele bispora (strain CBS 962.96)</name>
    <dbReference type="NCBI Taxonomy" id="1314807"/>
    <lineage>
        <taxon>Eukaryota</taxon>
        <taxon>Fungi</taxon>
        <taxon>Dikarya</taxon>
        <taxon>Basidiomycota</taxon>
        <taxon>Agaricomycotina</taxon>
        <taxon>Agaricomycetes</taxon>
        <taxon>Agaricomycetidae</taxon>
        <taxon>Agaricales</taxon>
        <taxon>Agaricales incertae sedis</taxon>
        <taxon>Dendrothele</taxon>
    </lineage>
</organism>